<protein>
    <submittedName>
        <fullName evidence="5">CCHC-type domain-containing protein</fullName>
    </submittedName>
</protein>
<feature type="compositionally biased region" description="Polar residues" evidence="2">
    <location>
        <begin position="402"/>
        <end position="417"/>
    </location>
</feature>
<dbReference type="Proteomes" id="UP000005240">
    <property type="component" value="Unassembled WGS sequence"/>
</dbReference>
<feature type="region of interest" description="Disordered" evidence="2">
    <location>
        <begin position="225"/>
        <end position="247"/>
    </location>
</feature>
<evidence type="ECO:0000313" key="6">
    <source>
        <dbReference type="Proteomes" id="UP000005240"/>
    </source>
</evidence>
<accession>A0A180GT05</accession>
<keyword evidence="1" id="KW-0862">Zinc</keyword>
<name>A0A180GT05_PUCT1</name>
<reference evidence="4" key="1">
    <citation type="submission" date="2009-11" db="EMBL/GenBank/DDBJ databases">
        <authorList>
            <consortium name="The Broad Institute Genome Sequencing Platform"/>
            <person name="Ward D."/>
            <person name="Feldgarden M."/>
            <person name="Earl A."/>
            <person name="Young S.K."/>
            <person name="Zeng Q."/>
            <person name="Koehrsen M."/>
            <person name="Alvarado L."/>
            <person name="Berlin A."/>
            <person name="Bochicchio J."/>
            <person name="Borenstein D."/>
            <person name="Chapman S.B."/>
            <person name="Chen Z."/>
            <person name="Engels R."/>
            <person name="Freedman E."/>
            <person name="Gellesch M."/>
            <person name="Goldberg J."/>
            <person name="Griggs A."/>
            <person name="Gujja S."/>
            <person name="Heilman E."/>
            <person name="Heiman D."/>
            <person name="Hepburn T."/>
            <person name="Howarth C."/>
            <person name="Jen D."/>
            <person name="Larson L."/>
            <person name="Lewis B."/>
            <person name="Mehta T."/>
            <person name="Park D."/>
            <person name="Pearson M."/>
            <person name="Roberts A."/>
            <person name="Saif S."/>
            <person name="Shea T."/>
            <person name="Shenoy N."/>
            <person name="Sisk P."/>
            <person name="Stolte C."/>
            <person name="Sykes S."/>
            <person name="Thomson T."/>
            <person name="Walk T."/>
            <person name="White J."/>
            <person name="Yandava C."/>
            <person name="Izard J."/>
            <person name="Baranova O.V."/>
            <person name="Blanton J.M."/>
            <person name="Tanner A.C."/>
            <person name="Dewhirst F.E."/>
            <person name="Haas B."/>
            <person name="Nusbaum C."/>
            <person name="Birren B."/>
        </authorList>
    </citation>
    <scope>NUCLEOTIDE SEQUENCE [LARGE SCALE GENOMIC DNA]</scope>
    <source>
        <strain evidence="4">1-1 BBBD Race 1</strain>
    </source>
</reference>
<dbReference type="PROSITE" id="PS50158">
    <property type="entry name" value="ZF_CCHC"/>
    <property type="match status" value="1"/>
</dbReference>
<proteinExistence type="predicted"/>
<dbReference type="AlphaFoldDB" id="A0A180GT05"/>
<dbReference type="InterPro" id="IPR001878">
    <property type="entry name" value="Znf_CCHC"/>
</dbReference>
<dbReference type="GO" id="GO:0003676">
    <property type="term" value="F:nucleic acid binding"/>
    <property type="evidence" value="ECO:0007669"/>
    <property type="project" value="InterPro"/>
</dbReference>
<keyword evidence="1" id="KW-0479">Metal-binding</keyword>
<dbReference type="EnsemblFungi" id="PTTG_12219-t43_1">
    <property type="protein sequence ID" value="PTTG_12219-t43_1-p1"/>
    <property type="gene ID" value="PTTG_12219"/>
</dbReference>
<reference evidence="5 6" key="3">
    <citation type="journal article" date="2017" name="G3 (Bethesda)">
        <title>Comparative analysis highlights variable genome content of wheat rusts and divergence of the mating loci.</title>
        <authorList>
            <person name="Cuomo C.A."/>
            <person name="Bakkeren G."/>
            <person name="Khalil H.B."/>
            <person name="Panwar V."/>
            <person name="Joly D."/>
            <person name="Linning R."/>
            <person name="Sakthikumar S."/>
            <person name="Song X."/>
            <person name="Adiconis X."/>
            <person name="Fan L."/>
            <person name="Goldberg J.M."/>
            <person name="Levin J.Z."/>
            <person name="Young S."/>
            <person name="Zeng Q."/>
            <person name="Anikster Y."/>
            <person name="Bruce M."/>
            <person name="Wang M."/>
            <person name="Yin C."/>
            <person name="McCallum B."/>
            <person name="Szabo L.J."/>
            <person name="Hulbert S."/>
            <person name="Chen X."/>
            <person name="Fellers J.P."/>
        </authorList>
    </citation>
    <scope>NUCLEOTIDE SEQUENCE</scope>
    <source>
        <strain evidence="6">Isolate 1-1 / race 1 (BBBD)</strain>
        <strain evidence="5">isolate 1-1 / race 1 (BBBD)</strain>
    </source>
</reference>
<feature type="region of interest" description="Disordered" evidence="2">
    <location>
        <begin position="367"/>
        <end position="437"/>
    </location>
</feature>
<dbReference type="EMBL" id="ADAS02000026">
    <property type="protein sequence ID" value="OAV95691.1"/>
    <property type="molecule type" value="Genomic_DNA"/>
</dbReference>
<reference evidence="5" key="4">
    <citation type="submission" date="2025-05" db="UniProtKB">
        <authorList>
            <consortium name="EnsemblFungi"/>
        </authorList>
    </citation>
    <scope>IDENTIFICATION</scope>
    <source>
        <strain evidence="5">isolate 1-1 / race 1 (BBBD)</strain>
    </source>
</reference>
<feature type="compositionally biased region" description="Polar residues" evidence="2">
    <location>
        <begin position="381"/>
        <end position="392"/>
    </location>
</feature>
<keyword evidence="6" id="KW-1185">Reference proteome</keyword>
<evidence type="ECO:0000256" key="2">
    <source>
        <dbReference type="SAM" id="MobiDB-lite"/>
    </source>
</evidence>
<dbReference type="OrthoDB" id="2516110at2759"/>
<dbReference type="VEuPathDB" id="FungiDB:PTTG_12219"/>
<reference evidence="4" key="2">
    <citation type="submission" date="2016-05" db="EMBL/GenBank/DDBJ databases">
        <title>Comparative analysis highlights variable genome content of wheat rusts and divergence of the mating loci.</title>
        <authorList>
            <person name="Cuomo C.A."/>
            <person name="Bakkeren G."/>
            <person name="Szabo L."/>
            <person name="Khalil H."/>
            <person name="Joly D."/>
            <person name="Goldberg J."/>
            <person name="Young S."/>
            <person name="Zeng Q."/>
            <person name="Fellers J."/>
        </authorList>
    </citation>
    <scope>NUCLEOTIDE SEQUENCE [LARGE SCALE GENOMIC DNA]</scope>
    <source>
        <strain evidence="4">1-1 BBBD Race 1</strain>
    </source>
</reference>
<evidence type="ECO:0000313" key="5">
    <source>
        <dbReference type="EnsemblFungi" id="PTTG_12219-t43_1-p1"/>
    </source>
</evidence>
<dbReference type="GO" id="GO:0008270">
    <property type="term" value="F:zinc ion binding"/>
    <property type="evidence" value="ECO:0007669"/>
    <property type="project" value="UniProtKB-KW"/>
</dbReference>
<feature type="compositionally biased region" description="Polar residues" evidence="2">
    <location>
        <begin position="232"/>
        <end position="247"/>
    </location>
</feature>
<sequence length="643" mass="70503">MDTPPHLSVAQRAADLAEAKAQLEESKIVGQAVHAATSNSPAAIILAVDGSNFEVWSRELGEKAGIHLSDKEFFDKKKTNSVLEKIGRAIFLAMIHESLKSDVHGASSCNAIYDLMFKKFKSVSRAAQLDVFYRFIEFKNSANPTAAGAASTLKDLATEWRNLKVDLTVDVFMGFVLQSSIGRDTPLGQDFDRQVEQELQQSEDCTTPTFDRLVQLLSACKLQDDHTRPSDKTTSSTGHSPAIHQSTADLPPFNQSAFLADIPEVEWPAALEFYQATANRCWSCGDVSHYLCDCPNRSRSTPVNRRQRGPGTLSYRPVQAPRQQFHQAPFMPMIGAVYPPPSLPYGQPQFQFPPGQHTRQQFGPTQFFQQYPMPYPPAHQHFQNPPSQQHQQLPLRPADSYRPSSAQHQRQNFSQMRTRPESQRGGGASAKEANVPSLPDGVADVDFGAMTAELDLLHNFQVLKSPIALNVATSGAGAYISGAGELSFRGPGDTTVTISGVLFCEQACSTLISLAALRKANWSFDYDNPSDCFNISNAKKELVFRCPFERIKNRWCIPLPIIKRPNFLSVSSLFPPTSSSVAMTSFAHPQLKPTASKLFSSAPQLAKSVPTTPLLSEINGNDAICSNPDAIGANNASKTMSPN</sequence>
<dbReference type="STRING" id="630390.A0A180GT05"/>
<evidence type="ECO:0000256" key="1">
    <source>
        <dbReference type="PROSITE-ProRule" id="PRU00047"/>
    </source>
</evidence>
<gene>
    <name evidence="4" type="ORF">PTTG_12219</name>
</gene>
<organism evidence="4">
    <name type="scientific">Puccinia triticina (isolate 1-1 / race 1 (BBBD))</name>
    <name type="common">Brown leaf rust fungus</name>
    <dbReference type="NCBI Taxonomy" id="630390"/>
    <lineage>
        <taxon>Eukaryota</taxon>
        <taxon>Fungi</taxon>
        <taxon>Dikarya</taxon>
        <taxon>Basidiomycota</taxon>
        <taxon>Pucciniomycotina</taxon>
        <taxon>Pucciniomycetes</taxon>
        <taxon>Pucciniales</taxon>
        <taxon>Pucciniaceae</taxon>
        <taxon>Puccinia</taxon>
    </lineage>
</organism>
<feature type="domain" description="CCHC-type" evidence="3">
    <location>
        <begin position="280"/>
        <end position="296"/>
    </location>
</feature>
<evidence type="ECO:0000259" key="3">
    <source>
        <dbReference type="PROSITE" id="PS50158"/>
    </source>
</evidence>
<keyword evidence="1" id="KW-0863">Zinc-finger</keyword>
<evidence type="ECO:0000313" key="4">
    <source>
        <dbReference type="EMBL" id="OAV95691.1"/>
    </source>
</evidence>